<sequence>MAELTVAPERALESGHLVTFEIPSLLRLNRAHPKVTAEVLVRSAMALLIVSHTNNTHEFFMSFEGSRSKFPFDPPSSSSSRTAIDVAGPGLSFVLNLIAFKPQETVLIYLCRVQQESAELGQHLPVPYHEVFPHLNCTDDVLVRAAESLIFNWMPRLGALASGANHFQNMAMTQLHIRTNIGS</sequence>
<evidence type="ECO:0000313" key="2">
    <source>
        <dbReference type="Proteomes" id="UP001177260"/>
    </source>
</evidence>
<organism evidence="1 2">
    <name type="scientific">Aspergillus melleus</name>
    <dbReference type="NCBI Taxonomy" id="138277"/>
    <lineage>
        <taxon>Eukaryota</taxon>
        <taxon>Fungi</taxon>
        <taxon>Dikarya</taxon>
        <taxon>Ascomycota</taxon>
        <taxon>Pezizomycotina</taxon>
        <taxon>Eurotiomycetes</taxon>
        <taxon>Eurotiomycetidae</taxon>
        <taxon>Eurotiales</taxon>
        <taxon>Aspergillaceae</taxon>
        <taxon>Aspergillus</taxon>
        <taxon>Aspergillus subgen. Circumdati</taxon>
    </lineage>
</organism>
<gene>
    <name evidence="1" type="ORF">N8T08_010822</name>
</gene>
<evidence type="ECO:0000313" key="1">
    <source>
        <dbReference type="EMBL" id="KAK1148177.1"/>
    </source>
</evidence>
<comment type="caution">
    <text evidence="1">The sequence shown here is derived from an EMBL/GenBank/DDBJ whole genome shotgun (WGS) entry which is preliminary data.</text>
</comment>
<reference evidence="1 2" key="1">
    <citation type="journal article" date="2023" name="ACS Omega">
        <title>Identification of the Neoaspergillic Acid Biosynthesis Gene Cluster by Establishing an In Vitro CRISPR-Ribonucleoprotein Genetic System in Aspergillus melleus.</title>
        <authorList>
            <person name="Yuan B."/>
            <person name="Grau M.F."/>
            <person name="Murata R.M."/>
            <person name="Torok T."/>
            <person name="Venkateswaran K."/>
            <person name="Stajich J.E."/>
            <person name="Wang C.C.C."/>
        </authorList>
    </citation>
    <scope>NUCLEOTIDE SEQUENCE [LARGE SCALE GENOMIC DNA]</scope>
    <source>
        <strain evidence="1 2">IMV 1140</strain>
    </source>
</reference>
<dbReference type="EMBL" id="JAOPJF010000009">
    <property type="protein sequence ID" value="KAK1148177.1"/>
    <property type="molecule type" value="Genomic_DNA"/>
</dbReference>
<proteinExistence type="predicted"/>
<name>A0ACC3BD03_9EURO</name>
<protein>
    <submittedName>
        <fullName evidence="1">Uncharacterized protein</fullName>
    </submittedName>
</protein>
<dbReference type="Proteomes" id="UP001177260">
    <property type="component" value="Unassembled WGS sequence"/>
</dbReference>
<keyword evidence="2" id="KW-1185">Reference proteome</keyword>
<accession>A0ACC3BD03</accession>